<dbReference type="RefSeq" id="WP_237438419.1">
    <property type="nucleotide sequence ID" value="NZ_WTYV01000008.1"/>
</dbReference>
<keyword evidence="2" id="KW-1185">Reference proteome</keyword>
<sequence length="476" mass="52318">MTESAENFELAAHDPLQARQTYQIEPHRQGDRWYLYLGHLRGSELNPQTGEIEENGVSVVDVTDPKNPVYLRHIPPTPAPWSNASAEARSGGQHVQACAGDDLPHGVPGRHYLLRNQGWVGHEVLDVTDPLNPALVGPVSRTGVSRHGGQSTHKNFWDCETGEAYLVSTLDGWSGQVLQVVDLADPAHPRHIRDFALDGMQPGSAFAREVEEGYSLHEATVYRDRVYLAYGTDRTGTVQILDRQRLLHGDPASADPLGTDSAALAYPQLSRLDMPDFWGAHSAKPILGVPIADYARNAVGSTRDFLFVTSEGIDFLCRTPRHLSFFLDITDVAHPWPVSNYQVPALPQEEGDPNFCERGVFGPHGPHASHSPLYEGRILFLAYFTGGVRAIDMRDPFQPVEAGHFLHAITPNSRVIYPPNPPADAVAWPVANTVEVDERGGYLFMADRPHNGLYILRITGDLAAIVNEGQAAAWVP</sequence>
<dbReference type="AlphaFoldDB" id="A0A844Z0D6"/>
<reference evidence="1 2" key="1">
    <citation type="submission" date="2019-12" db="EMBL/GenBank/DDBJ databases">
        <title>Genomic-based taxomic classification of the family Erythrobacteraceae.</title>
        <authorList>
            <person name="Xu L."/>
        </authorList>
    </citation>
    <scope>NUCLEOTIDE SEQUENCE [LARGE SCALE GENOMIC DNA]</scope>
    <source>
        <strain evidence="1 2">M0322</strain>
    </source>
</reference>
<evidence type="ECO:0008006" key="3">
    <source>
        <dbReference type="Google" id="ProtNLM"/>
    </source>
</evidence>
<evidence type="ECO:0000313" key="1">
    <source>
        <dbReference type="EMBL" id="MXO73269.1"/>
    </source>
</evidence>
<dbReference type="Proteomes" id="UP000466966">
    <property type="component" value="Unassembled WGS sequence"/>
</dbReference>
<evidence type="ECO:0000313" key="2">
    <source>
        <dbReference type="Proteomes" id="UP000466966"/>
    </source>
</evidence>
<dbReference type="EMBL" id="WTYV01000008">
    <property type="protein sequence ID" value="MXO73269.1"/>
    <property type="molecule type" value="Genomic_DNA"/>
</dbReference>
<gene>
    <name evidence="1" type="ORF">GRI99_16695</name>
</gene>
<accession>A0A844Z0D6</accession>
<protein>
    <recommendedName>
        <fullName evidence="3">LVIVD repeat-containing protein</fullName>
    </recommendedName>
</protein>
<comment type="caution">
    <text evidence="1">The sequence shown here is derived from an EMBL/GenBank/DDBJ whole genome shotgun (WGS) entry which is preliminary data.</text>
</comment>
<proteinExistence type="predicted"/>
<name>A0A844Z0D6_9SPHN</name>
<organism evidence="1 2">
    <name type="scientific">Alteraurantiacibacter buctensis</name>
    <dbReference type="NCBI Taxonomy" id="1503981"/>
    <lineage>
        <taxon>Bacteria</taxon>
        <taxon>Pseudomonadati</taxon>
        <taxon>Pseudomonadota</taxon>
        <taxon>Alphaproteobacteria</taxon>
        <taxon>Sphingomonadales</taxon>
        <taxon>Erythrobacteraceae</taxon>
        <taxon>Alteraurantiacibacter</taxon>
    </lineage>
</organism>